<gene>
    <name evidence="2" type="ORF">KY290_017368</name>
</gene>
<comment type="caution">
    <text evidence="2">The sequence shown here is derived from an EMBL/GenBank/DDBJ whole genome shotgun (WGS) entry which is preliminary data.</text>
</comment>
<evidence type="ECO:0000259" key="1">
    <source>
        <dbReference type="Pfam" id="PF20167"/>
    </source>
</evidence>
<dbReference type="Pfam" id="PF20167">
    <property type="entry name" value="Transposase_32"/>
    <property type="match status" value="1"/>
</dbReference>
<evidence type="ECO:0000313" key="3">
    <source>
        <dbReference type="Proteomes" id="UP000826656"/>
    </source>
</evidence>
<protein>
    <recommendedName>
        <fullName evidence="1">Putative plant transposon protein domain-containing protein</fullName>
    </recommendedName>
</protein>
<sequence length="189" mass="22028">MEFGWTSLIEAPPHACSTWVREFYAILPTVRWDNPHSVTRIWGVDILFNATTINEILEVPEISNAEYEAKLREMDLGWLRDFLIEPAYLDHVYLATAKGITSTDWSPDAKMWLHLVPRRICPSRNHTDVTFPRDLVVACTIQGIELNLGSHIILEWKMFYRRNNKDFFLRGLITELCKRAGCQFLTSMR</sequence>
<proteinExistence type="predicted"/>
<dbReference type="EMBL" id="JAIVGD010000013">
    <property type="protein sequence ID" value="KAH0761295.1"/>
    <property type="molecule type" value="Genomic_DNA"/>
</dbReference>
<evidence type="ECO:0000313" key="2">
    <source>
        <dbReference type="EMBL" id="KAH0761295.1"/>
    </source>
</evidence>
<reference evidence="2 3" key="1">
    <citation type="journal article" date="2021" name="bioRxiv">
        <title>Chromosome-scale and haplotype-resolved genome assembly of a tetraploid potato cultivar.</title>
        <authorList>
            <person name="Sun H."/>
            <person name="Jiao W.-B."/>
            <person name="Krause K."/>
            <person name="Campoy J.A."/>
            <person name="Goel M."/>
            <person name="Folz-Donahue K."/>
            <person name="Kukat C."/>
            <person name="Huettel B."/>
            <person name="Schneeberger K."/>
        </authorList>
    </citation>
    <scope>NUCLEOTIDE SEQUENCE [LARGE SCALE GENOMIC DNA]</scope>
    <source>
        <strain evidence="2">SolTubOtavaFocal</strain>
        <tissue evidence="2">Leaves</tissue>
    </source>
</reference>
<organism evidence="2 3">
    <name type="scientific">Solanum tuberosum</name>
    <name type="common">Potato</name>
    <dbReference type="NCBI Taxonomy" id="4113"/>
    <lineage>
        <taxon>Eukaryota</taxon>
        <taxon>Viridiplantae</taxon>
        <taxon>Streptophyta</taxon>
        <taxon>Embryophyta</taxon>
        <taxon>Tracheophyta</taxon>
        <taxon>Spermatophyta</taxon>
        <taxon>Magnoliopsida</taxon>
        <taxon>eudicotyledons</taxon>
        <taxon>Gunneridae</taxon>
        <taxon>Pentapetalae</taxon>
        <taxon>asterids</taxon>
        <taxon>lamiids</taxon>
        <taxon>Solanales</taxon>
        <taxon>Solanaceae</taxon>
        <taxon>Solanoideae</taxon>
        <taxon>Solaneae</taxon>
        <taxon>Solanum</taxon>
    </lineage>
</organism>
<name>A0ABQ7VB29_SOLTU</name>
<feature type="domain" description="Putative plant transposon protein" evidence="1">
    <location>
        <begin position="2"/>
        <end position="182"/>
    </location>
</feature>
<dbReference type="InterPro" id="IPR046796">
    <property type="entry name" value="Transposase_32_dom"/>
</dbReference>
<accession>A0ABQ7VB29</accession>
<keyword evidence="3" id="KW-1185">Reference proteome</keyword>
<dbReference type="Proteomes" id="UP000826656">
    <property type="component" value="Unassembled WGS sequence"/>
</dbReference>